<keyword evidence="3" id="KW-0378">Hydrolase</keyword>
<proteinExistence type="inferred from homology"/>
<evidence type="ECO:0000256" key="2">
    <source>
        <dbReference type="ARBA" id="ARBA00022723"/>
    </source>
</evidence>
<dbReference type="PRINTS" id="PR01607">
    <property type="entry name" value="APYRASEFAMLY"/>
</dbReference>
<comment type="caution">
    <text evidence="5">The sequence shown here is derived from an EMBL/GenBank/DDBJ whole genome shotgun (WGS) entry which is preliminary data.</text>
</comment>
<feature type="domain" description="5'-Nucleotidase C-terminal" evidence="4">
    <location>
        <begin position="157"/>
        <end position="217"/>
    </location>
</feature>
<dbReference type="InterPro" id="IPR006179">
    <property type="entry name" value="5_nucleotidase/apyrase"/>
</dbReference>
<organism evidence="5 6">
    <name type="scientific">Oryctes borbonicus</name>
    <dbReference type="NCBI Taxonomy" id="1629725"/>
    <lineage>
        <taxon>Eukaryota</taxon>
        <taxon>Metazoa</taxon>
        <taxon>Ecdysozoa</taxon>
        <taxon>Arthropoda</taxon>
        <taxon>Hexapoda</taxon>
        <taxon>Insecta</taxon>
        <taxon>Pterygota</taxon>
        <taxon>Neoptera</taxon>
        <taxon>Endopterygota</taxon>
        <taxon>Coleoptera</taxon>
        <taxon>Polyphaga</taxon>
        <taxon>Scarabaeiformia</taxon>
        <taxon>Scarabaeidae</taxon>
        <taxon>Dynastinae</taxon>
        <taxon>Oryctes</taxon>
    </lineage>
</organism>
<evidence type="ECO:0000313" key="6">
    <source>
        <dbReference type="Proteomes" id="UP000051574"/>
    </source>
</evidence>
<comment type="similarity">
    <text evidence="1">Belongs to the 5'-nucleotidase family.</text>
</comment>
<dbReference type="SUPFAM" id="SSF56300">
    <property type="entry name" value="Metallo-dependent phosphatases"/>
    <property type="match status" value="1"/>
</dbReference>
<dbReference type="GO" id="GO:0008253">
    <property type="term" value="F:5'-nucleotidase activity"/>
    <property type="evidence" value="ECO:0007669"/>
    <property type="project" value="TreeGrafter"/>
</dbReference>
<protein>
    <recommendedName>
        <fullName evidence="4">5'-Nucleotidase C-terminal domain-containing protein</fullName>
    </recommendedName>
</protein>
<dbReference type="Pfam" id="PF02872">
    <property type="entry name" value="5_nucleotid_C"/>
    <property type="match status" value="1"/>
</dbReference>
<dbReference type="InterPro" id="IPR029052">
    <property type="entry name" value="Metallo-depent_PP-like"/>
</dbReference>
<sequence length="229" mass="25576">MSNVGKLSFLDEINSTNTEAKRLLREEGVFTVIVLSHCGYELEKQIARQAIVGISLIVGGHSNTLLYNGTPPFGTPSGQYPTVIESIYNHRVLVVQADAFSRYVGNLSVKYDDYGNLKAWEGNPIYLDEKIPQNKDINRLLEHYRLEIEKFNQRILGKTNVYLDQSSCTFAECNLGNLVADAMVAYYSNQSNDKDSWTKAPASIINSGAFTSSIQKGGKTMKFFHGNFI</sequence>
<dbReference type="GO" id="GO:0046872">
    <property type="term" value="F:metal ion binding"/>
    <property type="evidence" value="ECO:0007669"/>
    <property type="project" value="UniProtKB-KW"/>
</dbReference>
<evidence type="ECO:0000313" key="5">
    <source>
        <dbReference type="EMBL" id="KRT82056.1"/>
    </source>
</evidence>
<dbReference type="Proteomes" id="UP000051574">
    <property type="component" value="Unassembled WGS sequence"/>
</dbReference>
<dbReference type="InterPro" id="IPR008334">
    <property type="entry name" value="5'-Nucleotdase_C"/>
</dbReference>
<dbReference type="GO" id="GO:0005886">
    <property type="term" value="C:plasma membrane"/>
    <property type="evidence" value="ECO:0007669"/>
    <property type="project" value="TreeGrafter"/>
</dbReference>
<dbReference type="InterPro" id="IPR036907">
    <property type="entry name" value="5'-Nucleotdase_C_sf"/>
</dbReference>
<dbReference type="OrthoDB" id="7722975at2759"/>
<dbReference type="EMBL" id="LJIG01009950">
    <property type="protein sequence ID" value="KRT82056.1"/>
    <property type="molecule type" value="Genomic_DNA"/>
</dbReference>
<dbReference type="GO" id="GO:0006196">
    <property type="term" value="P:AMP catabolic process"/>
    <property type="evidence" value="ECO:0007669"/>
    <property type="project" value="TreeGrafter"/>
</dbReference>
<gene>
    <name evidence="5" type="ORF">AMK59_3653</name>
</gene>
<dbReference type="Gene3D" id="3.90.780.10">
    <property type="entry name" value="5'-Nucleotidase, C-terminal domain"/>
    <property type="match status" value="1"/>
</dbReference>
<dbReference type="AlphaFoldDB" id="A0A0T6B3W2"/>
<keyword evidence="2" id="KW-0479">Metal-binding</keyword>
<evidence type="ECO:0000256" key="1">
    <source>
        <dbReference type="ARBA" id="ARBA00006654"/>
    </source>
</evidence>
<dbReference type="SUPFAM" id="SSF55816">
    <property type="entry name" value="5'-nucleotidase (syn. UDP-sugar hydrolase), C-terminal domain"/>
    <property type="match status" value="1"/>
</dbReference>
<evidence type="ECO:0000259" key="4">
    <source>
        <dbReference type="Pfam" id="PF02872"/>
    </source>
</evidence>
<name>A0A0T6B3W2_9SCAR</name>
<dbReference type="Gene3D" id="3.60.21.10">
    <property type="match status" value="1"/>
</dbReference>
<dbReference type="PANTHER" id="PTHR11575">
    <property type="entry name" value="5'-NUCLEOTIDASE-RELATED"/>
    <property type="match status" value="1"/>
</dbReference>
<reference evidence="5 6" key="1">
    <citation type="submission" date="2015-09" db="EMBL/GenBank/DDBJ databases">
        <title>Draft genome of the scarab beetle Oryctes borbonicus.</title>
        <authorList>
            <person name="Meyer J.M."/>
            <person name="Markov G.V."/>
            <person name="Baskaran P."/>
            <person name="Herrmann M."/>
            <person name="Sommer R.J."/>
            <person name="Roedelsperger C."/>
        </authorList>
    </citation>
    <scope>NUCLEOTIDE SEQUENCE [LARGE SCALE GENOMIC DNA]</scope>
    <source>
        <strain evidence="5">OB123</strain>
        <tissue evidence="5">Whole animal</tissue>
    </source>
</reference>
<dbReference type="PANTHER" id="PTHR11575:SF32">
    <property type="entry name" value="APYRASE-LIKE PROTEIN"/>
    <property type="match status" value="1"/>
</dbReference>
<evidence type="ECO:0000256" key="3">
    <source>
        <dbReference type="ARBA" id="ARBA00022801"/>
    </source>
</evidence>
<keyword evidence="6" id="KW-1185">Reference proteome</keyword>
<accession>A0A0T6B3W2</accession>